<dbReference type="EMBL" id="CP027059">
    <property type="protein sequence ID" value="UQZ82793.1"/>
    <property type="molecule type" value="Genomic_DNA"/>
</dbReference>
<evidence type="ECO:0000313" key="3">
    <source>
        <dbReference type="Proteomes" id="UP001057134"/>
    </source>
</evidence>
<dbReference type="Gene3D" id="3.40.50.300">
    <property type="entry name" value="P-loop containing nucleotide triphosphate hydrolases"/>
    <property type="match status" value="1"/>
</dbReference>
<name>A0ABY4RKY9_9BACL</name>
<gene>
    <name evidence="2" type="primary">mobB</name>
    <name evidence="2" type="ORF">SK3146_01953</name>
</gene>
<evidence type="ECO:0000313" key="2">
    <source>
        <dbReference type="EMBL" id="UQZ82793.1"/>
    </source>
</evidence>
<dbReference type="Pfam" id="PF03205">
    <property type="entry name" value="MobB"/>
    <property type="match status" value="1"/>
</dbReference>
<proteinExistence type="predicted"/>
<dbReference type="NCBIfam" id="TIGR00176">
    <property type="entry name" value="mobB"/>
    <property type="match status" value="1"/>
</dbReference>
<evidence type="ECO:0000259" key="1">
    <source>
        <dbReference type="Pfam" id="PF03205"/>
    </source>
</evidence>
<dbReference type="SUPFAM" id="SSF52540">
    <property type="entry name" value="P-loop containing nucleoside triphosphate hydrolases"/>
    <property type="match status" value="1"/>
</dbReference>
<dbReference type="PANTHER" id="PTHR40072">
    <property type="entry name" value="MOLYBDOPTERIN-GUANINE DINUCLEOTIDE BIOSYNTHESIS ADAPTER PROTEIN-RELATED"/>
    <property type="match status" value="1"/>
</dbReference>
<organism evidence="2 3">
    <name type="scientific">Paenibacillus konkukensis</name>
    <dbReference type="NCBI Taxonomy" id="2020716"/>
    <lineage>
        <taxon>Bacteria</taxon>
        <taxon>Bacillati</taxon>
        <taxon>Bacillota</taxon>
        <taxon>Bacilli</taxon>
        <taxon>Bacillales</taxon>
        <taxon>Paenibacillaceae</taxon>
        <taxon>Paenibacillus</taxon>
    </lineage>
</organism>
<reference evidence="2" key="1">
    <citation type="submission" date="2018-02" db="EMBL/GenBank/DDBJ databases">
        <authorList>
            <person name="Kim S.-K."/>
            <person name="Jung H.-I."/>
            <person name="Lee S.-W."/>
        </authorList>
    </citation>
    <scope>NUCLEOTIDE SEQUENCE</scope>
    <source>
        <strain evidence="2">SK3146</strain>
    </source>
</reference>
<protein>
    <submittedName>
        <fullName evidence="2">Molybdopterin-guanine dinucleotide biosynthesis adapter protein</fullName>
    </submittedName>
</protein>
<sequence length="171" mass="18734">MKECIGFAGFSDSGKTTLVSRLIAYFQERGVRTGVIKHDAHGHYKEAEGTDSAGFIAAGAAAAAVVSPDSYIVYRREPRLLEQLVGELRSNQAGPLEIILIEGFKRAGHDQLAIFRNEEQARILQLLAKPPIAVVAPAELEKYRIEGVPFFHPDDIAMIGKFIQERVKSGS</sequence>
<accession>A0ABY4RKY9</accession>
<feature type="domain" description="Molybdopterin-guanine dinucleotide biosynthesis protein B (MobB)" evidence="1">
    <location>
        <begin position="5"/>
        <end position="135"/>
    </location>
</feature>
<dbReference type="Proteomes" id="UP001057134">
    <property type="component" value="Chromosome"/>
</dbReference>
<reference evidence="2" key="2">
    <citation type="journal article" date="2021" name="J Anim Sci Technol">
        <title>Complete genome sequence of Paenibacillus konkukensis sp. nov. SK3146 as a potential probiotic strain.</title>
        <authorList>
            <person name="Jung H.I."/>
            <person name="Park S."/>
            <person name="Niu K.M."/>
            <person name="Lee S.W."/>
            <person name="Kothari D."/>
            <person name="Yi K.J."/>
            <person name="Kim S.K."/>
        </authorList>
    </citation>
    <scope>NUCLEOTIDE SEQUENCE</scope>
    <source>
        <strain evidence="2">SK3146</strain>
    </source>
</reference>
<dbReference type="InterPro" id="IPR052539">
    <property type="entry name" value="MGD_biosynthesis_adapter"/>
</dbReference>
<dbReference type="InterPro" id="IPR027417">
    <property type="entry name" value="P-loop_NTPase"/>
</dbReference>
<dbReference type="PANTHER" id="PTHR40072:SF1">
    <property type="entry name" value="MOLYBDOPTERIN-GUANINE DINUCLEOTIDE BIOSYNTHESIS ADAPTER PROTEIN"/>
    <property type="match status" value="1"/>
</dbReference>
<dbReference type="RefSeq" id="WP_249864888.1">
    <property type="nucleotide sequence ID" value="NZ_CP027059.1"/>
</dbReference>
<dbReference type="InterPro" id="IPR004435">
    <property type="entry name" value="MobB_dom"/>
</dbReference>
<keyword evidence="3" id="KW-1185">Reference proteome</keyword>